<dbReference type="GO" id="GO:0015386">
    <property type="term" value="F:potassium:proton antiporter activity"/>
    <property type="evidence" value="ECO:0007669"/>
    <property type="project" value="TreeGrafter"/>
</dbReference>
<feature type="transmembrane region" description="Helical" evidence="10">
    <location>
        <begin position="239"/>
        <end position="256"/>
    </location>
</feature>
<sequence length="676" mass="75418">MELFLNILVLLGIVGLSNVVNRFVPFVPVPLIQIAFGVIAAILPSVMDFPLNPELFFVLFVAPLLFNDGKRTSREELWQMRVPILLLALGLVFVTVFLAGTIVHSLIPTVPWAAAFALAAILSPTDAVAVGSLAGRVRLPKSIMRLLEGEALMNDASGLVAFKFAIAATVTGAFSIVQASLSFFIIAIGGLLSGVICSYLIIGLRIMIRRFGIEDVTVQMLIQILTPFIIYLLAEGIGVSGVLAVVAGGIIHAVMRERTESMMMKLRVVSESTWSVIVFILNGLVFVILGLQLPHVTRAVSGSGTAHIFEVLGYITVISISLMGIRFVWLYLFWGGEWAFGQKPHGGHLRRLKAAVLTSLSGVRGAVTLAGALSIPLVLDDGSPFPERDLLILLAAGVILFSLISASILLPLLSKKGAGDNQKEQTRLQKEAVIRITQAVVRSLHDEMDDSNKMAALSVISEYNRKMRRMMRQGTMRQLANQDEERRLRLVAIQAEKHEVQHMHEAGQITAELAYSFQMTLGRMEALLSKHQIVKVYRVLYRLRWFVSKMWFRNRHRVHSAMPDELMNLIRQARHQMSEAAIAAVRKQINETNRSVALAVIAHYREEMSKQRKGTIWRKAEDPYHKQRMSMQLKAVQFARHEIQTLFEQNEISREIAIALRQRVNYFEAGLYNDTE</sequence>
<evidence type="ECO:0000256" key="1">
    <source>
        <dbReference type="ARBA" id="ARBA00004651"/>
    </source>
</evidence>
<dbReference type="PANTHER" id="PTHR10110">
    <property type="entry name" value="SODIUM/HYDROGEN EXCHANGER"/>
    <property type="match status" value="1"/>
</dbReference>
<dbReference type="AlphaFoldDB" id="A0A1T2XAH8"/>
<proteinExistence type="inferred from homology"/>
<dbReference type="InterPro" id="IPR004705">
    <property type="entry name" value="Cation/H_exchanger_CPA1_bac"/>
</dbReference>
<evidence type="ECO:0000259" key="11">
    <source>
        <dbReference type="Pfam" id="PF00999"/>
    </source>
</evidence>
<keyword evidence="5 10" id="KW-1133">Transmembrane helix</keyword>
<keyword evidence="2 10" id="KW-0813">Transport</keyword>
<evidence type="ECO:0000256" key="2">
    <source>
        <dbReference type="ARBA" id="ARBA00022448"/>
    </source>
</evidence>
<reference evidence="12 13" key="1">
    <citation type="submission" date="2017-01" db="EMBL/GenBank/DDBJ databases">
        <title>Genome analysis of Paenibacillus selenitrireducens ES3-24.</title>
        <authorList>
            <person name="Xu D."/>
            <person name="Yao R."/>
            <person name="Zheng S."/>
        </authorList>
    </citation>
    <scope>NUCLEOTIDE SEQUENCE [LARGE SCALE GENOMIC DNA]</scope>
    <source>
        <strain evidence="12 13">ES3-24</strain>
    </source>
</reference>
<feature type="transmembrane region" description="Helical" evidence="10">
    <location>
        <begin position="183"/>
        <end position="204"/>
    </location>
</feature>
<evidence type="ECO:0000256" key="6">
    <source>
        <dbReference type="ARBA" id="ARBA00023053"/>
    </source>
</evidence>
<evidence type="ECO:0000256" key="8">
    <source>
        <dbReference type="ARBA" id="ARBA00023136"/>
    </source>
</evidence>
<comment type="function">
    <text evidence="10">Na(+)/H(+) antiporter that extrudes sodium in exchange for external protons.</text>
</comment>
<comment type="subcellular location">
    <subcellularLocation>
        <location evidence="1 10">Cell membrane</location>
        <topology evidence="1 10">Multi-pass membrane protein</topology>
    </subcellularLocation>
</comment>
<evidence type="ECO:0000313" key="12">
    <source>
        <dbReference type="EMBL" id="OPA76835.1"/>
    </source>
</evidence>
<dbReference type="GO" id="GO:0005886">
    <property type="term" value="C:plasma membrane"/>
    <property type="evidence" value="ECO:0007669"/>
    <property type="project" value="UniProtKB-SubCell"/>
</dbReference>
<keyword evidence="3 10" id="KW-1003">Cell membrane</keyword>
<keyword evidence="6 10" id="KW-0915">Sodium</keyword>
<dbReference type="STRING" id="1324314.BVG16_16910"/>
<keyword evidence="10" id="KW-0050">Antiport</keyword>
<keyword evidence="7 10" id="KW-0406">Ion transport</keyword>
<evidence type="ECO:0000256" key="5">
    <source>
        <dbReference type="ARBA" id="ARBA00022989"/>
    </source>
</evidence>
<dbReference type="Proteomes" id="UP000190188">
    <property type="component" value="Unassembled WGS sequence"/>
</dbReference>
<keyword evidence="8 10" id="KW-0472">Membrane</keyword>
<evidence type="ECO:0000256" key="7">
    <source>
        <dbReference type="ARBA" id="ARBA00023065"/>
    </source>
</evidence>
<dbReference type="InterPro" id="IPR006153">
    <property type="entry name" value="Cation/H_exchanger_TM"/>
</dbReference>
<dbReference type="Gene3D" id="6.10.140.1330">
    <property type="match status" value="1"/>
</dbReference>
<feature type="transmembrane region" description="Helical" evidence="10">
    <location>
        <begin position="311"/>
        <end position="334"/>
    </location>
</feature>
<accession>A0A1T2XAH8</accession>
<feature type="transmembrane region" description="Helical" evidence="10">
    <location>
        <begin position="216"/>
        <end position="233"/>
    </location>
</feature>
<feature type="transmembrane region" description="Helical" evidence="10">
    <location>
        <begin position="156"/>
        <end position="177"/>
    </location>
</feature>
<dbReference type="EMBL" id="MSZX01000006">
    <property type="protein sequence ID" value="OPA76835.1"/>
    <property type="molecule type" value="Genomic_DNA"/>
</dbReference>
<gene>
    <name evidence="12" type="ORF">BVG16_16910</name>
</gene>
<name>A0A1T2XAH8_9BACL</name>
<feature type="transmembrane region" description="Helical" evidence="10">
    <location>
        <begin position="32"/>
        <end position="65"/>
    </location>
</feature>
<dbReference type="GO" id="GO:0015385">
    <property type="term" value="F:sodium:proton antiporter activity"/>
    <property type="evidence" value="ECO:0007669"/>
    <property type="project" value="InterPro"/>
</dbReference>
<dbReference type="PANTHER" id="PTHR10110:SF86">
    <property type="entry name" value="SODIUM_HYDROGEN EXCHANGER 7"/>
    <property type="match status" value="1"/>
</dbReference>
<feature type="transmembrane region" description="Helical" evidence="10">
    <location>
        <begin position="391"/>
        <end position="413"/>
    </location>
</feature>
<dbReference type="OrthoDB" id="9809206at2"/>
<evidence type="ECO:0000256" key="3">
    <source>
        <dbReference type="ARBA" id="ARBA00022475"/>
    </source>
</evidence>
<dbReference type="Pfam" id="PF00999">
    <property type="entry name" value="Na_H_Exchanger"/>
    <property type="match status" value="1"/>
</dbReference>
<evidence type="ECO:0000256" key="4">
    <source>
        <dbReference type="ARBA" id="ARBA00022692"/>
    </source>
</evidence>
<evidence type="ECO:0000256" key="9">
    <source>
        <dbReference type="ARBA" id="ARBA00023201"/>
    </source>
</evidence>
<evidence type="ECO:0000313" key="13">
    <source>
        <dbReference type="Proteomes" id="UP000190188"/>
    </source>
</evidence>
<feature type="transmembrane region" description="Helical" evidence="10">
    <location>
        <begin position="268"/>
        <end position="291"/>
    </location>
</feature>
<dbReference type="InterPro" id="IPR018422">
    <property type="entry name" value="Cation/H_exchanger_CPA1"/>
</dbReference>
<dbReference type="GO" id="GO:0098719">
    <property type="term" value="P:sodium ion import across plasma membrane"/>
    <property type="evidence" value="ECO:0007669"/>
    <property type="project" value="TreeGrafter"/>
</dbReference>
<protein>
    <submittedName>
        <fullName evidence="12">Na+/H+ antiporter</fullName>
    </submittedName>
</protein>
<keyword evidence="4 10" id="KW-0812">Transmembrane</keyword>
<feature type="domain" description="Cation/H+ exchanger transmembrane" evidence="11">
    <location>
        <begin position="14"/>
        <end position="413"/>
    </location>
</feature>
<dbReference type="GO" id="GO:0051453">
    <property type="term" value="P:regulation of intracellular pH"/>
    <property type="evidence" value="ECO:0007669"/>
    <property type="project" value="TreeGrafter"/>
</dbReference>
<dbReference type="RefSeq" id="WP_078499855.1">
    <property type="nucleotide sequence ID" value="NZ_MSZX01000006.1"/>
</dbReference>
<feature type="transmembrane region" description="Helical" evidence="10">
    <location>
        <begin position="85"/>
        <end position="107"/>
    </location>
</feature>
<keyword evidence="13" id="KW-1185">Reference proteome</keyword>
<comment type="caution">
    <text evidence="12">The sequence shown here is derived from an EMBL/GenBank/DDBJ whole genome shotgun (WGS) entry which is preliminary data.</text>
</comment>
<comment type="similarity">
    <text evidence="10">Belongs to the monovalent cation:proton antiporter 1 (CPA1) transporter (TC 2.A.36) family.</text>
</comment>
<keyword evidence="9 10" id="KW-0739">Sodium transport</keyword>
<dbReference type="NCBIfam" id="TIGR00831">
    <property type="entry name" value="a_cpa1"/>
    <property type="match status" value="1"/>
</dbReference>
<evidence type="ECO:0000256" key="10">
    <source>
        <dbReference type="RuleBase" id="RU366002"/>
    </source>
</evidence>
<feature type="transmembrane region" description="Helical" evidence="10">
    <location>
        <begin position="355"/>
        <end position="379"/>
    </location>
</feature>
<organism evidence="12 13">
    <name type="scientific">Paenibacillus selenitireducens</name>
    <dbReference type="NCBI Taxonomy" id="1324314"/>
    <lineage>
        <taxon>Bacteria</taxon>
        <taxon>Bacillati</taxon>
        <taxon>Bacillota</taxon>
        <taxon>Bacilli</taxon>
        <taxon>Bacillales</taxon>
        <taxon>Paenibacillaceae</taxon>
        <taxon>Paenibacillus</taxon>
    </lineage>
</organism>
<feature type="transmembrane region" description="Helical" evidence="10">
    <location>
        <begin position="113"/>
        <end position="135"/>
    </location>
</feature>